<dbReference type="RefSeq" id="WP_132985222.1">
    <property type="nucleotide sequence ID" value="NZ_BMME01000001.1"/>
</dbReference>
<name>A0ABQ2E8T9_9GAMM</name>
<dbReference type="Gene3D" id="1.10.10.10">
    <property type="entry name" value="Winged helix-like DNA-binding domain superfamily/Winged helix DNA-binding domain"/>
    <property type="match status" value="1"/>
</dbReference>
<proteinExistence type="inferred from homology"/>
<keyword evidence="6" id="KW-1185">Reference proteome</keyword>
<evidence type="ECO:0000256" key="3">
    <source>
        <dbReference type="ARBA" id="ARBA00023125"/>
    </source>
</evidence>
<comment type="caution">
    <text evidence="5">The sequence shown here is derived from an EMBL/GenBank/DDBJ whole genome shotgun (WGS) entry which is preliminary data.</text>
</comment>
<dbReference type="InterPro" id="IPR036388">
    <property type="entry name" value="WH-like_DNA-bd_sf"/>
</dbReference>
<dbReference type="Proteomes" id="UP000599009">
    <property type="component" value="Unassembled WGS sequence"/>
</dbReference>
<evidence type="ECO:0008006" key="7">
    <source>
        <dbReference type="Google" id="ProtNLM"/>
    </source>
</evidence>
<reference evidence="6" key="1">
    <citation type="journal article" date="2019" name="Int. J. Syst. Evol. Microbiol.">
        <title>The Global Catalogue of Microorganisms (GCM) 10K type strain sequencing project: providing services to taxonomists for standard genome sequencing and annotation.</title>
        <authorList>
            <consortium name="The Broad Institute Genomics Platform"/>
            <consortium name="The Broad Institute Genome Sequencing Center for Infectious Disease"/>
            <person name="Wu L."/>
            <person name="Ma J."/>
        </authorList>
    </citation>
    <scope>NUCLEOTIDE SEQUENCE [LARGE SCALE GENOMIC DNA]</scope>
    <source>
        <strain evidence="6">CGMCC 1.8985</strain>
    </source>
</reference>
<dbReference type="SUPFAM" id="SSF46785">
    <property type="entry name" value="Winged helix' DNA-binding domain"/>
    <property type="match status" value="1"/>
</dbReference>
<organism evidence="5 6">
    <name type="scientific">Luteimonas terricola</name>
    <dbReference type="NCBI Taxonomy" id="645597"/>
    <lineage>
        <taxon>Bacteria</taxon>
        <taxon>Pseudomonadati</taxon>
        <taxon>Pseudomonadota</taxon>
        <taxon>Gammaproteobacteria</taxon>
        <taxon>Lysobacterales</taxon>
        <taxon>Lysobacteraceae</taxon>
        <taxon>Luteimonas</taxon>
    </lineage>
</organism>
<dbReference type="InterPro" id="IPR005650">
    <property type="entry name" value="BlaI_family"/>
</dbReference>
<evidence type="ECO:0000313" key="5">
    <source>
        <dbReference type="EMBL" id="GGK01235.1"/>
    </source>
</evidence>
<dbReference type="InterPro" id="IPR036390">
    <property type="entry name" value="WH_DNA-bd_sf"/>
</dbReference>
<keyword evidence="4" id="KW-0804">Transcription</keyword>
<evidence type="ECO:0000256" key="1">
    <source>
        <dbReference type="ARBA" id="ARBA00011046"/>
    </source>
</evidence>
<evidence type="ECO:0000256" key="2">
    <source>
        <dbReference type="ARBA" id="ARBA00023015"/>
    </source>
</evidence>
<evidence type="ECO:0000313" key="6">
    <source>
        <dbReference type="Proteomes" id="UP000599009"/>
    </source>
</evidence>
<protein>
    <recommendedName>
        <fullName evidence="7">BlaI/MecI/CopY family transcriptional regulator</fullName>
    </recommendedName>
</protein>
<comment type="similarity">
    <text evidence="1">Belongs to the BlaI transcriptional regulatory family.</text>
</comment>
<keyword evidence="2" id="KW-0805">Transcription regulation</keyword>
<evidence type="ECO:0000256" key="4">
    <source>
        <dbReference type="ARBA" id="ARBA00023163"/>
    </source>
</evidence>
<dbReference type="EMBL" id="BMME01000001">
    <property type="protein sequence ID" value="GGK01235.1"/>
    <property type="molecule type" value="Genomic_DNA"/>
</dbReference>
<sequence>MIHPSNTELELLKCLWRHAACSAREVHNHVTPVLGWSYSSTRKTLERMVEKGLVEEFDSHGLNVYRAAVGKVSTLAALSMDFARRVLEIEGPLPAQAFADSRLLSADEVDELEALLRDPDQDGQA</sequence>
<dbReference type="Pfam" id="PF03965">
    <property type="entry name" value="Penicillinase_R"/>
    <property type="match status" value="1"/>
</dbReference>
<keyword evidence="3" id="KW-0238">DNA-binding</keyword>
<gene>
    <name evidence="5" type="ORF">GCM10011394_08060</name>
</gene>
<accession>A0ABQ2E8T9</accession>